<proteinExistence type="inferred from homology"/>
<dbReference type="InterPro" id="IPR014078">
    <property type="entry name" value="Nudix_YtkD"/>
</dbReference>
<dbReference type="PANTHER" id="PTHR43046:SF14">
    <property type="entry name" value="MUTT_NUDIX FAMILY PROTEIN"/>
    <property type="match status" value="1"/>
</dbReference>
<dbReference type="SUPFAM" id="SSF55811">
    <property type="entry name" value="Nudix"/>
    <property type="match status" value="1"/>
</dbReference>
<dbReference type="PANTHER" id="PTHR43046">
    <property type="entry name" value="GDP-MANNOSE MANNOSYL HYDROLASE"/>
    <property type="match status" value="1"/>
</dbReference>
<gene>
    <name evidence="5" type="ORF">GC101_05790</name>
</gene>
<dbReference type="CDD" id="cd04665">
    <property type="entry name" value="NUDIX_RppH"/>
    <property type="match status" value="1"/>
</dbReference>
<evidence type="ECO:0000256" key="1">
    <source>
        <dbReference type="ARBA" id="ARBA00001946"/>
    </source>
</evidence>
<dbReference type="PRINTS" id="PR00502">
    <property type="entry name" value="NUDIXFAMILY"/>
</dbReference>
<dbReference type="Pfam" id="PF00293">
    <property type="entry name" value="NUDIX"/>
    <property type="match status" value="1"/>
</dbReference>
<comment type="similarity">
    <text evidence="3">Belongs to the Nudix hydrolase family.</text>
</comment>
<evidence type="ECO:0000256" key="2">
    <source>
        <dbReference type="ARBA" id="ARBA00022801"/>
    </source>
</evidence>
<keyword evidence="6" id="KW-1185">Reference proteome</keyword>
<name>A0ABX1YBQ8_9BACL</name>
<dbReference type="InterPro" id="IPR020084">
    <property type="entry name" value="NUDIX_hydrolase_CS"/>
</dbReference>
<comment type="caution">
    <text evidence="5">The sequence shown here is derived from an EMBL/GenBank/DDBJ whole genome shotgun (WGS) entry which is preliminary data.</text>
</comment>
<dbReference type="Proteomes" id="UP000596857">
    <property type="component" value="Unassembled WGS sequence"/>
</dbReference>
<evidence type="ECO:0000259" key="4">
    <source>
        <dbReference type="PROSITE" id="PS51462"/>
    </source>
</evidence>
<dbReference type="InterPro" id="IPR020476">
    <property type="entry name" value="Nudix_hydrolase"/>
</dbReference>
<protein>
    <submittedName>
        <fullName evidence="5">NUDIX domain-containing protein</fullName>
    </submittedName>
</protein>
<evidence type="ECO:0000313" key="5">
    <source>
        <dbReference type="EMBL" id="NOU78390.1"/>
    </source>
</evidence>
<reference evidence="5 6" key="1">
    <citation type="submission" date="2019-10" db="EMBL/GenBank/DDBJ databases">
        <title>Description of Paenibacillus terricola sp. nov.</title>
        <authorList>
            <person name="Carlier A."/>
            <person name="Qi S."/>
        </authorList>
    </citation>
    <scope>NUCLEOTIDE SEQUENCE [LARGE SCALE GENOMIC DNA]</scope>
    <source>
        <strain evidence="5 6">LMG 31459</strain>
    </source>
</reference>
<dbReference type="Gene3D" id="3.90.79.10">
    <property type="entry name" value="Nucleoside Triphosphate Pyrophosphohydrolase"/>
    <property type="match status" value="1"/>
</dbReference>
<comment type="cofactor">
    <cofactor evidence="1">
        <name>Mg(2+)</name>
        <dbReference type="ChEBI" id="CHEBI:18420"/>
    </cofactor>
</comment>
<evidence type="ECO:0000256" key="3">
    <source>
        <dbReference type="RuleBase" id="RU003476"/>
    </source>
</evidence>
<dbReference type="InterPro" id="IPR015797">
    <property type="entry name" value="NUDIX_hydrolase-like_dom_sf"/>
</dbReference>
<evidence type="ECO:0000313" key="6">
    <source>
        <dbReference type="Proteomes" id="UP000596857"/>
    </source>
</evidence>
<accession>A0ABX1YBQ8</accession>
<keyword evidence="2 3" id="KW-0378">Hydrolase</keyword>
<sequence length="158" mass="18060">MIVTLHESEMPEVSLKYVVIVMKQGEDWVLVRHRERSTWEFAGGHIEAGESPDEAAARELYEETGAKAYKLYPICVYSVRSEEVPASYGMLYFAAVDKFGPLPPYEMEEIRRFREIPETVTYPGIYPTLIARVTEYIKQLSGNANESRSIEQVEFGAQ</sequence>
<organism evidence="5 6">
    <name type="scientific">Paenibacillus phytohabitans</name>
    <dbReference type="NCBI Taxonomy" id="2654978"/>
    <lineage>
        <taxon>Bacteria</taxon>
        <taxon>Bacillati</taxon>
        <taxon>Bacillota</taxon>
        <taxon>Bacilli</taxon>
        <taxon>Bacillales</taxon>
        <taxon>Paenibacillaceae</taxon>
        <taxon>Paenibacillus</taxon>
    </lineage>
</organism>
<dbReference type="RefSeq" id="WP_171716479.1">
    <property type="nucleotide sequence ID" value="NZ_WHOB01000018.1"/>
</dbReference>
<dbReference type="PROSITE" id="PS51462">
    <property type="entry name" value="NUDIX"/>
    <property type="match status" value="1"/>
</dbReference>
<dbReference type="PROSITE" id="PS00893">
    <property type="entry name" value="NUDIX_BOX"/>
    <property type="match status" value="1"/>
</dbReference>
<feature type="domain" description="Nudix hydrolase" evidence="4">
    <location>
        <begin position="12"/>
        <end position="139"/>
    </location>
</feature>
<dbReference type="EMBL" id="WHOB01000018">
    <property type="protein sequence ID" value="NOU78390.1"/>
    <property type="molecule type" value="Genomic_DNA"/>
</dbReference>
<dbReference type="InterPro" id="IPR000086">
    <property type="entry name" value="NUDIX_hydrolase_dom"/>
</dbReference>